<sequence>MNIVRTYTRRQVSTATEAPVRPRPACADEDPELFFPTGNDPAALEQFAEAKAVCARCPLTARCLQTALERNEAGVWGGTDEQTRRLIKIRALHGAAA</sequence>
<evidence type="ECO:0000256" key="10">
    <source>
        <dbReference type="ARBA" id="ARBA00023163"/>
    </source>
</evidence>
<evidence type="ECO:0000256" key="2">
    <source>
        <dbReference type="ARBA" id="ARBA00006597"/>
    </source>
</evidence>
<comment type="PTM">
    <text evidence="11">Upon Fe-S cluster removal intramolecular disulfide bonds are formed.</text>
</comment>
<keyword evidence="6 11" id="KW-0411">Iron-sulfur</keyword>
<evidence type="ECO:0000256" key="5">
    <source>
        <dbReference type="ARBA" id="ARBA00023004"/>
    </source>
</evidence>
<dbReference type="GO" id="GO:0046872">
    <property type="term" value="F:metal ion binding"/>
    <property type="evidence" value="ECO:0007669"/>
    <property type="project" value="UniProtKB-KW"/>
</dbReference>
<dbReference type="HAMAP" id="MF_01479">
    <property type="entry name" value="WhiB"/>
    <property type="match status" value="1"/>
</dbReference>
<evidence type="ECO:0000313" key="15">
    <source>
        <dbReference type="Proteomes" id="UP000298111"/>
    </source>
</evidence>
<dbReference type="GO" id="GO:0003677">
    <property type="term" value="F:DNA binding"/>
    <property type="evidence" value="ECO:0007669"/>
    <property type="project" value="UniProtKB-UniRule"/>
</dbReference>
<dbReference type="GO" id="GO:0051539">
    <property type="term" value="F:4 iron, 4 sulfur cluster binding"/>
    <property type="evidence" value="ECO:0007669"/>
    <property type="project" value="UniProtKB-UniRule"/>
</dbReference>
<comment type="caution">
    <text evidence="14">The sequence shown here is derived from an EMBL/GenBank/DDBJ whole genome shotgun (WGS) entry which is preliminary data.</text>
</comment>
<evidence type="ECO:0000256" key="8">
    <source>
        <dbReference type="ARBA" id="ARBA00023125"/>
    </source>
</evidence>
<comment type="function">
    <text evidence="11">Acts as a transcriptional regulator. Probably redox-responsive. The apo- but not holo-form probably binds DNA.</text>
</comment>
<keyword evidence="11" id="KW-0963">Cytoplasm</keyword>
<accession>A0A8H1L8K8</accession>
<keyword evidence="5 11" id="KW-0408">Iron</keyword>
<dbReference type="GO" id="GO:0005737">
    <property type="term" value="C:cytoplasm"/>
    <property type="evidence" value="ECO:0007669"/>
    <property type="project" value="UniProtKB-SubCell"/>
</dbReference>
<comment type="PTM">
    <text evidence="11">The Fe-S cluster can be nitrosylated by nitric oxide (NO).</text>
</comment>
<dbReference type="InterPro" id="IPR003482">
    <property type="entry name" value="Whib"/>
</dbReference>
<keyword evidence="3 11" id="KW-0004">4Fe-4S</keyword>
<dbReference type="GO" id="GO:0047134">
    <property type="term" value="F:protein-disulfide reductase [NAD(P)H] activity"/>
    <property type="evidence" value="ECO:0007669"/>
    <property type="project" value="TreeGrafter"/>
</dbReference>
<evidence type="ECO:0000313" key="14">
    <source>
        <dbReference type="EMBL" id="TGG78446.1"/>
    </source>
</evidence>
<feature type="binding site" evidence="11">
    <location>
        <position position="54"/>
    </location>
    <ligand>
        <name>[4Fe-4S] cluster</name>
        <dbReference type="ChEBI" id="CHEBI:49883"/>
    </ligand>
</feature>
<dbReference type="PANTHER" id="PTHR38839">
    <property type="entry name" value="TRANSCRIPTIONAL REGULATOR WHID-RELATED"/>
    <property type="match status" value="1"/>
</dbReference>
<keyword evidence="9 11" id="KW-1015">Disulfide bond</keyword>
<evidence type="ECO:0000256" key="1">
    <source>
        <dbReference type="ARBA" id="ARBA00004496"/>
    </source>
</evidence>
<evidence type="ECO:0000256" key="4">
    <source>
        <dbReference type="ARBA" id="ARBA00022723"/>
    </source>
</evidence>
<evidence type="ECO:0000256" key="3">
    <source>
        <dbReference type="ARBA" id="ARBA00022485"/>
    </source>
</evidence>
<dbReference type="GO" id="GO:0045892">
    <property type="term" value="P:negative regulation of DNA-templated transcription"/>
    <property type="evidence" value="ECO:0007669"/>
    <property type="project" value="TreeGrafter"/>
</dbReference>
<keyword evidence="8 11" id="KW-0238">DNA-binding</keyword>
<dbReference type="InterPro" id="IPR034768">
    <property type="entry name" value="4FE4S_WBL"/>
</dbReference>
<dbReference type="AlphaFoldDB" id="A0A8H1L8K8"/>
<keyword evidence="10 11" id="KW-0804">Transcription</keyword>
<dbReference type="EMBL" id="RCIY01000087">
    <property type="protein sequence ID" value="TGG78446.1"/>
    <property type="molecule type" value="Genomic_DNA"/>
</dbReference>
<proteinExistence type="inferred from homology"/>
<gene>
    <name evidence="11" type="primary">whiB</name>
    <name evidence="14" type="ORF">D8771_24900</name>
</gene>
<feature type="binding site" evidence="11">
    <location>
        <position position="26"/>
    </location>
    <ligand>
        <name>[4Fe-4S] cluster</name>
        <dbReference type="ChEBI" id="CHEBI:49883"/>
    </ligand>
</feature>
<comment type="similarity">
    <text evidence="2 11">Belongs to the WhiB family.</text>
</comment>
<feature type="domain" description="4Fe-4S Wbl-type" evidence="13">
    <location>
        <begin position="25"/>
        <end position="86"/>
    </location>
</feature>
<evidence type="ECO:0000259" key="13">
    <source>
        <dbReference type="PROSITE" id="PS51674"/>
    </source>
</evidence>
<dbReference type="GeneID" id="75186094"/>
<comment type="subcellular location">
    <subcellularLocation>
        <location evidence="1 11">Cytoplasm</location>
    </subcellularLocation>
</comment>
<dbReference type="Pfam" id="PF02467">
    <property type="entry name" value="Whib"/>
    <property type="match status" value="1"/>
</dbReference>
<organism evidence="14 15">
    <name type="scientific">Streptomyces albus</name>
    <dbReference type="NCBI Taxonomy" id="1888"/>
    <lineage>
        <taxon>Bacteria</taxon>
        <taxon>Bacillati</taxon>
        <taxon>Actinomycetota</taxon>
        <taxon>Actinomycetes</taxon>
        <taxon>Kitasatosporales</taxon>
        <taxon>Streptomycetaceae</taxon>
        <taxon>Streptomyces</taxon>
    </lineage>
</organism>
<name>A0A8H1L8K8_9ACTN</name>
<evidence type="ECO:0000256" key="9">
    <source>
        <dbReference type="ARBA" id="ARBA00023157"/>
    </source>
</evidence>
<dbReference type="RefSeq" id="WP_063802564.1">
    <property type="nucleotide sequence ID" value="NZ_CP103061.1"/>
</dbReference>
<reference evidence="14 15" key="1">
    <citation type="submission" date="2018-10" db="EMBL/GenBank/DDBJ databases">
        <title>Isolation of pseudouridimycin from Streptomyces albus DSM 40763.</title>
        <authorList>
            <person name="Rosenqvist P."/>
            <person name="Metsae-Ketelae M."/>
            <person name="Virta P."/>
        </authorList>
    </citation>
    <scope>NUCLEOTIDE SEQUENCE [LARGE SCALE GENOMIC DNA]</scope>
    <source>
        <strain evidence="14 15">DSM 40763</strain>
    </source>
</reference>
<evidence type="ECO:0000256" key="11">
    <source>
        <dbReference type="HAMAP-Rule" id="MF_01479"/>
    </source>
</evidence>
<dbReference type="PANTHER" id="PTHR38839:SF6">
    <property type="entry name" value="TRANSCRIPTIONAL REGULATOR WHIB1"/>
    <property type="match status" value="1"/>
</dbReference>
<dbReference type="Proteomes" id="UP000298111">
    <property type="component" value="Unassembled WGS sequence"/>
</dbReference>
<evidence type="ECO:0000256" key="7">
    <source>
        <dbReference type="ARBA" id="ARBA00023015"/>
    </source>
</evidence>
<protein>
    <recommendedName>
        <fullName evidence="11">Transcriptional regulator WhiB</fullName>
    </recommendedName>
</protein>
<feature type="binding site" evidence="11">
    <location>
        <position position="57"/>
    </location>
    <ligand>
        <name>[4Fe-4S] cluster</name>
        <dbReference type="ChEBI" id="CHEBI:49883"/>
    </ligand>
</feature>
<keyword evidence="7 11" id="KW-0805">Transcription regulation</keyword>
<dbReference type="GO" id="GO:0035731">
    <property type="term" value="F:dinitrosyl-iron complex binding"/>
    <property type="evidence" value="ECO:0007669"/>
    <property type="project" value="UniProtKB-UniRule"/>
</dbReference>
<dbReference type="GO" id="GO:0045454">
    <property type="term" value="P:cell redox homeostasis"/>
    <property type="evidence" value="ECO:0007669"/>
    <property type="project" value="TreeGrafter"/>
</dbReference>
<feature type="region of interest" description="Disordered" evidence="12">
    <location>
        <begin position="1"/>
        <end position="28"/>
    </location>
</feature>
<dbReference type="PROSITE" id="PS51674">
    <property type="entry name" value="4FE4S_WBL"/>
    <property type="match status" value="1"/>
</dbReference>
<comment type="cofactor">
    <cofactor evidence="11">
        <name>[4Fe-4S] cluster</name>
        <dbReference type="ChEBI" id="CHEBI:49883"/>
    </cofactor>
    <text evidence="11">Binds 1 [4Fe-4S] cluster per subunit. Following nitrosylation of the [4Fe-4S] cluster binds 1 [4Fe-8(NO)] cluster per subunit.</text>
</comment>
<evidence type="ECO:0000256" key="6">
    <source>
        <dbReference type="ARBA" id="ARBA00023014"/>
    </source>
</evidence>
<evidence type="ECO:0000256" key="12">
    <source>
        <dbReference type="SAM" id="MobiDB-lite"/>
    </source>
</evidence>
<feature type="binding site" evidence="11">
    <location>
        <position position="63"/>
    </location>
    <ligand>
        <name>[4Fe-4S] cluster</name>
        <dbReference type="ChEBI" id="CHEBI:49883"/>
    </ligand>
</feature>
<keyword evidence="4 11" id="KW-0479">Metal-binding</keyword>